<organism evidence="1 2">
    <name type="scientific">Pseudomonas gingeri</name>
    <dbReference type="NCBI Taxonomy" id="117681"/>
    <lineage>
        <taxon>Bacteria</taxon>
        <taxon>Pseudomonadati</taxon>
        <taxon>Pseudomonadota</taxon>
        <taxon>Gammaproteobacteria</taxon>
        <taxon>Pseudomonadales</taxon>
        <taxon>Pseudomonadaceae</taxon>
        <taxon>Pseudomonas</taxon>
    </lineage>
</organism>
<evidence type="ECO:0000313" key="1">
    <source>
        <dbReference type="EMBL" id="NWC34388.1"/>
    </source>
</evidence>
<proteinExistence type="predicted"/>
<gene>
    <name evidence="1" type="ORF">HX876_18535</name>
</gene>
<reference evidence="1 2" key="1">
    <citation type="submission" date="2020-04" db="EMBL/GenBank/DDBJ databases">
        <title>Molecular characterization of pseudomonads from Agaricus bisporus reveal novel blotch 2 pathogens in Western Europe.</title>
        <authorList>
            <person name="Taparia T."/>
            <person name="Krijger M."/>
            <person name="Haynes E."/>
            <person name="Elpinstone J.G."/>
            <person name="Noble R."/>
            <person name="Van Der Wolf J."/>
        </authorList>
    </citation>
    <scope>NUCLEOTIDE SEQUENCE [LARGE SCALE GENOMIC DNA]</scope>
    <source>
        <strain evidence="1 2">IPO3737</strain>
    </source>
</reference>
<name>A0A7Y7YDH2_9PSED</name>
<dbReference type="EMBL" id="JACAQD010000022">
    <property type="protein sequence ID" value="NWC34388.1"/>
    <property type="molecule type" value="Genomic_DNA"/>
</dbReference>
<dbReference type="AlphaFoldDB" id="A0A7Y7YDH2"/>
<comment type="caution">
    <text evidence="1">The sequence shown here is derived from an EMBL/GenBank/DDBJ whole genome shotgun (WGS) entry which is preliminary data.</text>
</comment>
<accession>A0A7Y7YDH2</accession>
<dbReference type="RefSeq" id="WP_177059832.1">
    <property type="nucleotide sequence ID" value="NZ_JACAPS010000029.1"/>
</dbReference>
<protein>
    <submittedName>
        <fullName evidence="1">Uncharacterized protein</fullName>
    </submittedName>
</protein>
<evidence type="ECO:0000313" key="2">
    <source>
        <dbReference type="Proteomes" id="UP000520592"/>
    </source>
</evidence>
<sequence length="173" mass="18768">MNIINTNGALPLSGYNPYTHTAKTSRSAQQDTFSIGALTDTQNKTDKVSLSTAGIQASDDAVDPPIPEGGVPSWLTAHYIRAPDIIGAPANWTYPENLKLSNLSSGECTEYFSLLDAHIHSLYERHGLTDEKSINAALNSKSANEKLHQAFLEGIKADPRMLEFVTKLGIRPS</sequence>
<dbReference type="Proteomes" id="UP000520592">
    <property type="component" value="Unassembled WGS sequence"/>
</dbReference>